<keyword evidence="4 6" id="KW-1133">Transmembrane helix</keyword>
<feature type="transmembrane region" description="Helical" evidence="6">
    <location>
        <begin position="189"/>
        <end position="209"/>
    </location>
</feature>
<comment type="subcellular location">
    <subcellularLocation>
        <location evidence="1">Membrane</location>
        <topology evidence="1">Multi-pass membrane protein</topology>
    </subcellularLocation>
</comment>
<evidence type="ECO:0000256" key="5">
    <source>
        <dbReference type="ARBA" id="ARBA00023136"/>
    </source>
</evidence>
<keyword evidence="8" id="KW-1185">Reference proteome</keyword>
<protein>
    <recommendedName>
        <fullName evidence="9">YhhN domain-containing protein</fullName>
    </recommendedName>
</protein>
<dbReference type="AlphaFoldDB" id="A0A9W8MD52"/>
<dbReference type="InterPro" id="IPR012506">
    <property type="entry name" value="TMEM86B-like"/>
</dbReference>
<feature type="transmembrane region" description="Helical" evidence="6">
    <location>
        <begin position="74"/>
        <end position="95"/>
    </location>
</feature>
<accession>A0A9W8MD52</accession>
<dbReference type="EMBL" id="JANBPK010001079">
    <property type="protein sequence ID" value="KAJ2926151.1"/>
    <property type="molecule type" value="Genomic_DNA"/>
</dbReference>
<evidence type="ECO:0008006" key="9">
    <source>
        <dbReference type="Google" id="ProtNLM"/>
    </source>
</evidence>
<feature type="transmembrane region" description="Helical" evidence="6">
    <location>
        <begin position="158"/>
        <end position="177"/>
    </location>
</feature>
<feature type="non-terminal residue" evidence="7">
    <location>
        <position position="287"/>
    </location>
</feature>
<evidence type="ECO:0000256" key="4">
    <source>
        <dbReference type="ARBA" id="ARBA00022989"/>
    </source>
</evidence>
<evidence type="ECO:0000256" key="2">
    <source>
        <dbReference type="ARBA" id="ARBA00007375"/>
    </source>
</evidence>
<feature type="transmembrane region" description="Helical" evidence="6">
    <location>
        <begin position="221"/>
        <end position="240"/>
    </location>
</feature>
<evidence type="ECO:0000313" key="7">
    <source>
        <dbReference type="EMBL" id="KAJ2926151.1"/>
    </source>
</evidence>
<gene>
    <name evidence="7" type="ORF">H1R20_g10942</name>
</gene>
<dbReference type="PANTHER" id="PTHR31885">
    <property type="entry name" value="GH04784P"/>
    <property type="match status" value="1"/>
</dbReference>
<name>A0A9W8MD52_9AGAR</name>
<feature type="transmembrane region" description="Helical" evidence="6">
    <location>
        <begin position="126"/>
        <end position="146"/>
    </location>
</feature>
<feature type="transmembrane region" description="Helical" evidence="6">
    <location>
        <begin position="266"/>
        <end position="284"/>
    </location>
</feature>
<sequence>MSSTLTLPPTPFPLSLTLSLTLLILSESSAFYLGSALFKTLASLSFFLGGLDIGGSIIYQLPFDWTTIYHEERYRYTLFMILGLGFSVLGDVFLIPSRDTYFSFRRPLPGSKQTTTPVKGEGDSPWFKAGIFFFALAQISYIVAFASNPSRIPFRWTAFGLASIVVLGVSKWLGILGGSSPSSPTQLEIPNGMAGLVTAYVCIITTMVGTATATDPSQQKILGAWMFLISDLFVAVDVFGKKKLPPAYPHSYSGRNKRSSGSRPGWAFRSVGWIFYFGANLILAGSI</sequence>
<dbReference type="GO" id="GO:0016020">
    <property type="term" value="C:membrane"/>
    <property type="evidence" value="ECO:0007669"/>
    <property type="project" value="UniProtKB-SubCell"/>
</dbReference>
<keyword evidence="3 6" id="KW-0812">Transmembrane</keyword>
<organism evidence="7 8">
    <name type="scientific">Candolleomyces eurysporus</name>
    <dbReference type="NCBI Taxonomy" id="2828524"/>
    <lineage>
        <taxon>Eukaryota</taxon>
        <taxon>Fungi</taxon>
        <taxon>Dikarya</taxon>
        <taxon>Basidiomycota</taxon>
        <taxon>Agaricomycotina</taxon>
        <taxon>Agaricomycetes</taxon>
        <taxon>Agaricomycetidae</taxon>
        <taxon>Agaricales</taxon>
        <taxon>Agaricineae</taxon>
        <taxon>Psathyrellaceae</taxon>
        <taxon>Candolleomyces</taxon>
    </lineage>
</organism>
<dbReference type="OrthoDB" id="2133758at2759"/>
<dbReference type="PANTHER" id="PTHR31885:SF6">
    <property type="entry name" value="GH04784P"/>
    <property type="match status" value="1"/>
</dbReference>
<feature type="transmembrane region" description="Helical" evidence="6">
    <location>
        <begin position="40"/>
        <end position="62"/>
    </location>
</feature>
<comment type="similarity">
    <text evidence="2">Belongs to the TMEM86 family.</text>
</comment>
<evidence type="ECO:0000256" key="3">
    <source>
        <dbReference type="ARBA" id="ARBA00022692"/>
    </source>
</evidence>
<proteinExistence type="inferred from homology"/>
<evidence type="ECO:0000256" key="6">
    <source>
        <dbReference type="SAM" id="Phobius"/>
    </source>
</evidence>
<evidence type="ECO:0000313" key="8">
    <source>
        <dbReference type="Proteomes" id="UP001140091"/>
    </source>
</evidence>
<reference evidence="7" key="1">
    <citation type="submission" date="2022-06" db="EMBL/GenBank/DDBJ databases">
        <title>Genome Sequence of Candolleomyces eurysporus.</title>
        <authorList>
            <person name="Buettner E."/>
        </authorList>
    </citation>
    <scope>NUCLEOTIDE SEQUENCE</scope>
    <source>
        <strain evidence="7">VTCC 930004</strain>
    </source>
</reference>
<dbReference type="Proteomes" id="UP001140091">
    <property type="component" value="Unassembled WGS sequence"/>
</dbReference>
<keyword evidence="5 6" id="KW-0472">Membrane</keyword>
<comment type="caution">
    <text evidence="7">The sequence shown here is derived from an EMBL/GenBank/DDBJ whole genome shotgun (WGS) entry which is preliminary data.</text>
</comment>
<evidence type="ECO:0000256" key="1">
    <source>
        <dbReference type="ARBA" id="ARBA00004141"/>
    </source>
</evidence>
<dbReference type="Pfam" id="PF07947">
    <property type="entry name" value="YhhN"/>
    <property type="match status" value="1"/>
</dbReference>
<dbReference type="GO" id="GO:0016787">
    <property type="term" value="F:hydrolase activity"/>
    <property type="evidence" value="ECO:0007669"/>
    <property type="project" value="TreeGrafter"/>
</dbReference>